<dbReference type="SUPFAM" id="SSF53067">
    <property type="entry name" value="Actin-like ATPase domain"/>
    <property type="match status" value="1"/>
</dbReference>
<dbReference type="RefSeq" id="WP_344934008.1">
    <property type="nucleotide sequence ID" value="NZ_BAAAZR010000001.1"/>
</dbReference>
<evidence type="ECO:0000259" key="2">
    <source>
        <dbReference type="Pfam" id="PF02543"/>
    </source>
</evidence>
<keyword evidence="5" id="KW-1185">Reference proteome</keyword>
<dbReference type="PANTHER" id="PTHR34847">
    <property type="entry name" value="NODULATION PROTEIN U"/>
    <property type="match status" value="1"/>
</dbReference>
<comment type="similarity">
    <text evidence="1">Belongs to the NodU/CmcH family.</text>
</comment>
<dbReference type="Pfam" id="PF16861">
    <property type="entry name" value="Carbam_trans_C"/>
    <property type="match status" value="1"/>
</dbReference>
<dbReference type="InterPro" id="IPR043129">
    <property type="entry name" value="ATPase_NBD"/>
</dbReference>
<proteinExistence type="inferred from homology"/>
<dbReference type="PANTHER" id="PTHR34847:SF1">
    <property type="entry name" value="NODULATION PROTEIN U"/>
    <property type="match status" value="1"/>
</dbReference>
<protein>
    <submittedName>
        <fullName evidence="4">Carbamoyltransferase C-terminal domain-containing protein</fullName>
    </submittedName>
</protein>
<dbReference type="InterPro" id="IPR031730">
    <property type="entry name" value="Carbam_trans_C"/>
</dbReference>
<dbReference type="CDD" id="cd24098">
    <property type="entry name" value="ASKHA_NBD_TobZ_N"/>
    <property type="match status" value="1"/>
</dbReference>
<dbReference type="Gene3D" id="3.30.420.40">
    <property type="match status" value="1"/>
</dbReference>
<dbReference type="InterPro" id="IPR003696">
    <property type="entry name" value="Carbtransf_dom"/>
</dbReference>
<dbReference type="InterPro" id="IPR051338">
    <property type="entry name" value="NodU/CmcH_Carbamoyltrnsfr"/>
</dbReference>
<evidence type="ECO:0000313" key="4">
    <source>
        <dbReference type="EMBL" id="GAA3790460.1"/>
    </source>
</evidence>
<dbReference type="Proteomes" id="UP001500888">
    <property type="component" value="Unassembled WGS sequence"/>
</dbReference>
<sequence length="539" mass="58468">MKPCIGFGGSIHDFATCLLTDDGRIVAVEDERLSRVRYAYREPDPCSRSLAYCLEGFTRDIAGTAAFGANDMLAGLLNGVREVSGERLRWMNHHYSHALSTFFTSPFHEAAVVVADGAGSVVDLPGVPPGMHARETTSWAIGRGNALHVLDRVSGEKRGGPGSNDADALMSNSLGDLYRAATEAIGFGFLQAGKTMGLAPYGDARFVDRMMEAVELYAGGRYSINMEGKGGVVEILEGIPHGPLDDDFDTNASIAFAVQSCLETILFHVLDEVWDATRSPDLCLAGGVALNCVFNGKIKARTPFERVHVVYAPGDSGTAIGAALHCALEEGCGDRHWRLDPSPYLGHEHKDDGLEAYGRRLAEEELCADVASLLRRDKAVAWFHGGAEFGPRALGNRSILADPSRPEMRKRLNHIKSREQFRPFAPVMLVEHLQEYFPGADPSPYMQFSYPIKESLRGTVGAVCHVDGSARVQTTDEAQNPLLAELLKEFNRQGGPPVLLNTSLNVRGEPIVETPLQALDALARTDLDALVIGDRLIVK</sequence>
<feature type="domain" description="Carbamoyltransferase" evidence="2">
    <location>
        <begin position="81"/>
        <end position="324"/>
    </location>
</feature>
<feature type="domain" description="Carbamoyltransferase C-terminal" evidence="3">
    <location>
        <begin position="371"/>
        <end position="539"/>
    </location>
</feature>
<reference evidence="5" key="1">
    <citation type="journal article" date="2019" name="Int. J. Syst. Evol. Microbiol.">
        <title>The Global Catalogue of Microorganisms (GCM) 10K type strain sequencing project: providing services to taxonomists for standard genome sequencing and annotation.</title>
        <authorList>
            <consortium name="The Broad Institute Genomics Platform"/>
            <consortium name="The Broad Institute Genome Sequencing Center for Infectious Disease"/>
            <person name="Wu L."/>
            <person name="Ma J."/>
        </authorList>
    </citation>
    <scope>NUCLEOTIDE SEQUENCE [LARGE SCALE GENOMIC DNA]</scope>
    <source>
        <strain evidence="5">JCM 16908</strain>
    </source>
</reference>
<evidence type="ECO:0000313" key="5">
    <source>
        <dbReference type="Proteomes" id="UP001500888"/>
    </source>
</evidence>
<evidence type="ECO:0000256" key="1">
    <source>
        <dbReference type="ARBA" id="ARBA00006129"/>
    </source>
</evidence>
<dbReference type="EMBL" id="BAAAZR010000001">
    <property type="protein sequence ID" value="GAA3790460.1"/>
    <property type="molecule type" value="Genomic_DNA"/>
</dbReference>
<accession>A0ABP7HJI7</accession>
<evidence type="ECO:0000259" key="3">
    <source>
        <dbReference type="Pfam" id="PF16861"/>
    </source>
</evidence>
<name>A0ABP7HJI7_9ACTN</name>
<dbReference type="Gene3D" id="3.90.870.20">
    <property type="entry name" value="Carbamoyltransferase, C-terminal domain"/>
    <property type="match status" value="1"/>
</dbReference>
<dbReference type="InterPro" id="IPR038152">
    <property type="entry name" value="Carbam_trans_C_sf"/>
</dbReference>
<gene>
    <name evidence="4" type="ORF">GCM10022226_06840</name>
</gene>
<dbReference type="Pfam" id="PF02543">
    <property type="entry name" value="Carbam_trans_N"/>
    <property type="match status" value="1"/>
</dbReference>
<comment type="caution">
    <text evidence="4">The sequence shown here is derived from an EMBL/GenBank/DDBJ whole genome shotgun (WGS) entry which is preliminary data.</text>
</comment>
<organism evidence="4 5">
    <name type="scientific">Sphaerisporangium flaviroseum</name>
    <dbReference type="NCBI Taxonomy" id="509199"/>
    <lineage>
        <taxon>Bacteria</taxon>
        <taxon>Bacillati</taxon>
        <taxon>Actinomycetota</taxon>
        <taxon>Actinomycetes</taxon>
        <taxon>Streptosporangiales</taxon>
        <taxon>Streptosporangiaceae</taxon>
        <taxon>Sphaerisporangium</taxon>
    </lineage>
</organism>